<comment type="caution">
    <text evidence="1">The sequence shown here is derived from an EMBL/GenBank/DDBJ whole genome shotgun (WGS) entry which is preliminary data.</text>
</comment>
<name>A0A815AMK0_ADIRI</name>
<dbReference type="AlphaFoldDB" id="A0A815AMK0"/>
<organism evidence="1 2">
    <name type="scientific">Adineta ricciae</name>
    <name type="common">Rotifer</name>
    <dbReference type="NCBI Taxonomy" id="249248"/>
    <lineage>
        <taxon>Eukaryota</taxon>
        <taxon>Metazoa</taxon>
        <taxon>Spiralia</taxon>
        <taxon>Gnathifera</taxon>
        <taxon>Rotifera</taxon>
        <taxon>Eurotatoria</taxon>
        <taxon>Bdelloidea</taxon>
        <taxon>Adinetida</taxon>
        <taxon>Adinetidae</taxon>
        <taxon>Adineta</taxon>
    </lineage>
</organism>
<evidence type="ECO:0000313" key="1">
    <source>
        <dbReference type="EMBL" id="CAF1259065.1"/>
    </source>
</evidence>
<gene>
    <name evidence="1" type="ORF">EDS130_LOCUS28411</name>
</gene>
<dbReference type="Proteomes" id="UP000663852">
    <property type="component" value="Unassembled WGS sequence"/>
</dbReference>
<dbReference type="EMBL" id="CAJNOJ010000185">
    <property type="protein sequence ID" value="CAF1259065.1"/>
    <property type="molecule type" value="Genomic_DNA"/>
</dbReference>
<sequence length="122" mass="14434">MSKEKSFDESDFSSIVGKSLRNVLEKSVTDLVLPYKILSLSHLSSWNTFENDIIQLLKQNPLNEQEFLLFNHLNFSVKENFQEEDISFKYLMNYQVDFLHKQSDFDRLRRFISITICSLSTK</sequence>
<accession>A0A815AMK0</accession>
<protein>
    <submittedName>
        <fullName evidence="1">Uncharacterized protein</fullName>
    </submittedName>
</protein>
<dbReference type="OrthoDB" id="9979304at2759"/>
<proteinExistence type="predicted"/>
<evidence type="ECO:0000313" key="2">
    <source>
        <dbReference type="Proteomes" id="UP000663852"/>
    </source>
</evidence>
<reference evidence="1" key="1">
    <citation type="submission" date="2021-02" db="EMBL/GenBank/DDBJ databases">
        <authorList>
            <person name="Nowell W R."/>
        </authorList>
    </citation>
    <scope>NUCLEOTIDE SEQUENCE</scope>
</reference>